<gene>
    <name evidence="8" type="ORF">NS226_05525</name>
</gene>
<dbReference type="Gene3D" id="1.10.3470.10">
    <property type="entry name" value="ABC transporter involved in vitamin B12 uptake, BtuC"/>
    <property type="match status" value="1"/>
</dbReference>
<evidence type="ECO:0000256" key="5">
    <source>
        <dbReference type="ARBA" id="ARBA00023136"/>
    </source>
</evidence>
<dbReference type="PANTHER" id="PTHR30477">
    <property type="entry name" value="ABC-TRANSPORTER METAL-BINDING PROTEIN"/>
    <property type="match status" value="1"/>
</dbReference>
<evidence type="ECO:0000256" key="2">
    <source>
        <dbReference type="ARBA" id="ARBA00008034"/>
    </source>
</evidence>
<dbReference type="PANTHER" id="PTHR30477:SF0">
    <property type="entry name" value="METAL TRANSPORT SYSTEM MEMBRANE PROTEIN TM_0125-RELATED"/>
    <property type="match status" value="1"/>
</dbReference>
<feature type="transmembrane region" description="Helical" evidence="7">
    <location>
        <begin position="212"/>
        <end position="230"/>
    </location>
</feature>
<dbReference type="GO" id="GO:0055085">
    <property type="term" value="P:transmembrane transport"/>
    <property type="evidence" value="ECO:0007669"/>
    <property type="project" value="InterPro"/>
</dbReference>
<organism evidence="8 9">
    <name type="scientific">Aureimonas ureilytica</name>
    <dbReference type="NCBI Taxonomy" id="401562"/>
    <lineage>
        <taxon>Bacteria</taxon>
        <taxon>Pseudomonadati</taxon>
        <taxon>Pseudomonadota</taxon>
        <taxon>Alphaproteobacteria</taxon>
        <taxon>Hyphomicrobiales</taxon>
        <taxon>Aurantimonadaceae</taxon>
        <taxon>Aureimonas</taxon>
    </lineage>
</organism>
<dbReference type="RefSeq" id="WP_058634227.1">
    <property type="nucleotide sequence ID" value="NZ_LDPZ01000012.1"/>
</dbReference>
<protein>
    <submittedName>
        <fullName evidence="8">Cation ABC transporter permease</fullName>
    </submittedName>
</protein>
<dbReference type="PATRIC" id="fig|401562.3.peg.369"/>
<dbReference type="SUPFAM" id="SSF81345">
    <property type="entry name" value="ABC transporter involved in vitamin B12 uptake, BtuC"/>
    <property type="match status" value="1"/>
</dbReference>
<feature type="transmembrane region" description="Helical" evidence="7">
    <location>
        <begin position="169"/>
        <end position="192"/>
    </location>
</feature>
<feature type="transmembrane region" description="Helical" evidence="7">
    <location>
        <begin position="83"/>
        <end position="100"/>
    </location>
</feature>
<keyword evidence="3 6" id="KW-0812">Transmembrane</keyword>
<accession>A0A175RDM8</accession>
<reference evidence="8 9" key="1">
    <citation type="journal article" date="2016" name="Front. Microbiol.">
        <title>Genomic Resource of Rice Seed Associated Bacteria.</title>
        <authorList>
            <person name="Midha S."/>
            <person name="Bansal K."/>
            <person name="Sharma S."/>
            <person name="Kumar N."/>
            <person name="Patil P.P."/>
            <person name="Chaudhry V."/>
            <person name="Patil P.B."/>
        </authorList>
    </citation>
    <scope>NUCLEOTIDE SEQUENCE [LARGE SCALE GENOMIC DNA]</scope>
    <source>
        <strain evidence="8 9">NS226</strain>
    </source>
</reference>
<dbReference type="Proteomes" id="UP000078272">
    <property type="component" value="Unassembled WGS sequence"/>
</dbReference>
<feature type="transmembrane region" description="Helical" evidence="7">
    <location>
        <begin position="106"/>
        <end position="126"/>
    </location>
</feature>
<feature type="transmembrane region" description="Helical" evidence="7">
    <location>
        <begin position="236"/>
        <end position="253"/>
    </location>
</feature>
<proteinExistence type="inferred from homology"/>
<evidence type="ECO:0000256" key="6">
    <source>
        <dbReference type="RuleBase" id="RU003943"/>
    </source>
</evidence>
<evidence type="ECO:0000313" key="9">
    <source>
        <dbReference type="Proteomes" id="UP000078272"/>
    </source>
</evidence>
<dbReference type="OrthoDB" id="2375762at2"/>
<comment type="subcellular location">
    <subcellularLocation>
        <location evidence="6">Cell membrane</location>
        <topology evidence="6">Multi-pass membrane protein</topology>
    </subcellularLocation>
    <subcellularLocation>
        <location evidence="1">Membrane</location>
        <topology evidence="1">Multi-pass membrane protein</topology>
    </subcellularLocation>
</comment>
<dbReference type="AlphaFoldDB" id="A0A175RDM8"/>
<feature type="transmembrane region" description="Helical" evidence="7">
    <location>
        <begin position="7"/>
        <end position="29"/>
    </location>
</feature>
<dbReference type="GO" id="GO:0010043">
    <property type="term" value="P:response to zinc ion"/>
    <property type="evidence" value="ECO:0007669"/>
    <property type="project" value="TreeGrafter"/>
</dbReference>
<evidence type="ECO:0000256" key="4">
    <source>
        <dbReference type="ARBA" id="ARBA00022989"/>
    </source>
</evidence>
<comment type="caution">
    <text evidence="8">The sequence shown here is derived from an EMBL/GenBank/DDBJ whole genome shotgun (WGS) entry which is preliminary data.</text>
</comment>
<dbReference type="EMBL" id="LDPZ01000012">
    <property type="protein sequence ID" value="KTQ97057.1"/>
    <property type="molecule type" value="Genomic_DNA"/>
</dbReference>
<dbReference type="Pfam" id="PF00950">
    <property type="entry name" value="ABC-3"/>
    <property type="match status" value="1"/>
</dbReference>
<keyword evidence="5 7" id="KW-0472">Membrane</keyword>
<evidence type="ECO:0000313" key="8">
    <source>
        <dbReference type="EMBL" id="KTQ97057.1"/>
    </source>
</evidence>
<feature type="transmembrane region" description="Helical" evidence="7">
    <location>
        <begin position="49"/>
        <end position="71"/>
    </location>
</feature>
<keyword evidence="6" id="KW-0813">Transport</keyword>
<evidence type="ECO:0000256" key="1">
    <source>
        <dbReference type="ARBA" id="ARBA00004141"/>
    </source>
</evidence>
<dbReference type="InterPro" id="IPR001626">
    <property type="entry name" value="ABC_TroCD"/>
</dbReference>
<feature type="transmembrane region" description="Helical" evidence="7">
    <location>
        <begin position="131"/>
        <end position="149"/>
    </location>
</feature>
<name>A0A175RDM8_9HYPH</name>
<dbReference type="GO" id="GO:0043190">
    <property type="term" value="C:ATP-binding cassette (ABC) transporter complex"/>
    <property type="evidence" value="ECO:0007669"/>
    <property type="project" value="InterPro"/>
</dbReference>
<keyword evidence="4 7" id="KW-1133">Transmembrane helix</keyword>
<sequence>MFDAYMINTWLGGTLVAVVAGVVGFFVVIRGSSFAAHALPLSAFPGAAAASLLGIDPLIGLLVFSALGILGISQLTRLGRSDIATALTLAMLLGLGALFLSRTTEYFQAIYALLFGEILGISLAALGTVAALGAVCLVAVAVLFRPLLLSSVSPDLCEARGVSGAWMEIGFLSIVGLATTMALPVVGALLVFSLMVGPASAARAFTDHPVKAMLLSASLSAGTVWIAIALSYQFDLPIGFFVGAISAISYGVGRLRARRAGRSPDPGLVPVRRVEVGHS</sequence>
<evidence type="ECO:0000256" key="3">
    <source>
        <dbReference type="ARBA" id="ARBA00022692"/>
    </source>
</evidence>
<comment type="similarity">
    <text evidence="2 6">Belongs to the ABC-3 integral membrane protein family.</text>
</comment>
<evidence type="ECO:0000256" key="7">
    <source>
        <dbReference type="SAM" id="Phobius"/>
    </source>
</evidence>
<dbReference type="InterPro" id="IPR037294">
    <property type="entry name" value="ABC_BtuC-like"/>
</dbReference>
<dbReference type="STRING" id="401562.NS365_12320"/>